<dbReference type="AlphaFoldDB" id="A0A512ALX1"/>
<gene>
    <name evidence="3" type="ORF">NSE01_25370</name>
</gene>
<reference evidence="3 4" key="1">
    <citation type="submission" date="2019-07" db="EMBL/GenBank/DDBJ databases">
        <title>Whole genome shotgun sequence of Novosphingobium sediminis NBRC 106119.</title>
        <authorList>
            <person name="Hosoyama A."/>
            <person name="Uohara A."/>
            <person name="Ohji S."/>
            <person name="Ichikawa N."/>
        </authorList>
    </citation>
    <scope>NUCLEOTIDE SEQUENCE [LARGE SCALE GENOMIC DNA]</scope>
    <source>
        <strain evidence="3 4">NBRC 106119</strain>
    </source>
</reference>
<dbReference type="PROSITE" id="PS01009">
    <property type="entry name" value="CRISP_1"/>
    <property type="match status" value="1"/>
</dbReference>
<comment type="caution">
    <text evidence="3">The sequence shown here is derived from an EMBL/GenBank/DDBJ whole genome shotgun (WGS) entry which is preliminary data.</text>
</comment>
<feature type="compositionally biased region" description="Low complexity" evidence="1">
    <location>
        <begin position="178"/>
        <end position="187"/>
    </location>
</feature>
<dbReference type="PRINTS" id="PR00838">
    <property type="entry name" value="V5ALLERGEN"/>
</dbReference>
<dbReference type="EMBL" id="BJYR01000016">
    <property type="protein sequence ID" value="GEO00705.1"/>
    <property type="molecule type" value="Genomic_DNA"/>
</dbReference>
<dbReference type="InterPro" id="IPR014044">
    <property type="entry name" value="CAP_dom"/>
</dbReference>
<dbReference type="PRINTS" id="PR00837">
    <property type="entry name" value="V5TPXLIKE"/>
</dbReference>
<dbReference type="InterPro" id="IPR018244">
    <property type="entry name" value="Allrgn_V5/Tpx1_CS"/>
</dbReference>
<evidence type="ECO:0000256" key="1">
    <source>
        <dbReference type="SAM" id="MobiDB-lite"/>
    </source>
</evidence>
<dbReference type="InterPro" id="IPR002413">
    <property type="entry name" value="V5_allergen-like"/>
</dbReference>
<dbReference type="Pfam" id="PF00188">
    <property type="entry name" value="CAP"/>
    <property type="match status" value="1"/>
</dbReference>
<protein>
    <recommendedName>
        <fullName evidence="2">SCP domain-containing protein</fullName>
    </recommendedName>
</protein>
<dbReference type="GO" id="GO:0005576">
    <property type="term" value="C:extracellular region"/>
    <property type="evidence" value="ECO:0007669"/>
    <property type="project" value="InterPro"/>
</dbReference>
<name>A0A512ALX1_9SPHN</name>
<proteinExistence type="predicted"/>
<feature type="compositionally biased region" description="Basic residues" evidence="1">
    <location>
        <begin position="188"/>
        <end position="200"/>
    </location>
</feature>
<dbReference type="InterPro" id="IPR001283">
    <property type="entry name" value="CRISP-related"/>
</dbReference>
<evidence type="ECO:0000259" key="2">
    <source>
        <dbReference type="SMART" id="SM00198"/>
    </source>
</evidence>
<dbReference type="PANTHER" id="PTHR10334">
    <property type="entry name" value="CYSTEINE-RICH SECRETORY PROTEIN-RELATED"/>
    <property type="match status" value="1"/>
</dbReference>
<feature type="domain" description="SCP" evidence="2">
    <location>
        <begin position="18"/>
        <end position="157"/>
    </location>
</feature>
<keyword evidence="4" id="KW-1185">Reference proteome</keyword>
<dbReference type="Proteomes" id="UP000321464">
    <property type="component" value="Unassembled WGS sequence"/>
</dbReference>
<sequence>MLAPQAAAAQVTVTPIETVASRLLAAQNAERARLGLKPLVWSAKLSDHAKKWAQTLATSDMFEHAPVGADGGEGENLWTGTREDYSPEEMIAFFIDEGKLFKRNKFPDVSTSGRWEDVGHYTQIVWKDTREVGCAIASNPRSDFLVCRYIPAGNVIGQQVYDYKAADRLARAAYMAPAAPAAVSPSAPKKRASKKRRRGG</sequence>
<evidence type="ECO:0000313" key="4">
    <source>
        <dbReference type="Proteomes" id="UP000321464"/>
    </source>
</evidence>
<evidence type="ECO:0000313" key="3">
    <source>
        <dbReference type="EMBL" id="GEO00705.1"/>
    </source>
</evidence>
<dbReference type="PROSITE" id="PS01010">
    <property type="entry name" value="CRISP_2"/>
    <property type="match status" value="1"/>
</dbReference>
<dbReference type="SUPFAM" id="SSF55797">
    <property type="entry name" value="PR-1-like"/>
    <property type="match status" value="1"/>
</dbReference>
<accession>A0A512ALX1</accession>
<dbReference type="SMART" id="SM00198">
    <property type="entry name" value="SCP"/>
    <property type="match status" value="1"/>
</dbReference>
<feature type="region of interest" description="Disordered" evidence="1">
    <location>
        <begin position="178"/>
        <end position="200"/>
    </location>
</feature>
<organism evidence="3 4">
    <name type="scientific">Novosphingobium sediminis</name>
    <dbReference type="NCBI Taxonomy" id="707214"/>
    <lineage>
        <taxon>Bacteria</taxon>
        <taxon>Pseudomonadati</taxon>
        <taxon>Pseudomonadota</taxon>
        <taxon>Alphaproteobacteria</taxon>
        <taxon>Sphingomonadales</taxon>
        <taxon>Sphingomonadaceae</taxon>
        <taxon>Novosphingobium</taxon>
    </lineage>
</organism>
<dbReference type="InterPro" id="IPR035940">
    <property type="entry name" value="CAP_sf"/>
</dbReference>
<dbReference type="Gene3D" id="3.40.33.10">
    <property type="entry name" value="CAP"/>
    <property type="match status" value="1"/>
</dbReference>